<evidence type="ECO:0000313" key="2">
    <source>
        <dbReference type="Proteomes" id="UP000176951"/>
    </source>
</evidence>
<organism evidence="1 2">
    <name type="scientific">Candidatus Terrybacteria bacterium RIFCSPLOWO2_01_FULL_40_23</name>
    <dbReference type="NCBI Taxonomy" id="1802366"/>
    <lineage>
        <taxon>Bacteria</taxon>
        <taxon>Candidatus Terryibacteriota</taxon>
    </lineage>
</organism>
<dbReference type="Proteomes" id="UP000176951">
    <property type="component" value="Unassembled WGS sequence"/>
</dbReference>
<evidence type="ECO:0000313" key="1">
    <source>
        <dbReference type="EMBL" id="OHA51177.1"/>
    </source>
</evidence>
<accession>A0A1G2PSA0</accession>
<dbReference type="AlphaFoldDB" id="A0A1G2PSA0"/>
<sequence>MNPESMLKGRMAETLFEELMRQSGNIVYRFGYEAIVQNLTQLEEKFDRYSEVGEKIRAIPDFIVVDKKGKPTFVEVKFRWKPELHKSDFAMLEQIHKLWSPKIIFINCWEQPYFRISDPPYIKNNLLVSKPLVQETDWRIGKSLYDTYEELVHRYLTPTLIPSRNKN</sequence>
<name>A0A1G2PSA0_9BACT</name>
<dbReference type="EMBL" id="MHSW01000025">
    <property type="protein sequence ID" value="OHA51177.1"/>
    <property type="molecule type" value="Genomic_DNA"/>
</dbReference>
<proteinExistence type="predicted"/>
<gene>
    <name evidence="1" type="ORF">A3A97_02805</name>
</gene>
<comment type="caution">
    <text evidence="1">The sequence shown here is derived from an EMBL/GenBank/DDBJ whole genome shotgun (WGS) entry which is preliminary data.</text>
</comment>
<protein>
    <submittedName>
        <fullName evidence="1">Uncharacterized protein</fullName>
    </submittedName>
</protein>
<reference evidence="1 2" key="1">
    <citation type="journal article" date="2016" name="Nat. Commun.">
        <title>Thousands of microbial genomes shed light on interconnected biogeochemical processes in an aquifer system.</title>
        <authorList>
            <person name="Anantharaman K."/>
            <person name="Brown C.T."/>
            <person name="Hug L.A."/>
            <person name="Sharon I."/>
            <person name="Castelle C.J."/>
            <person name="Probst A.J."/>
            <person name="Thomas B.C."/>
            <person name="Singh A."/>
            <person name="Wilkins M.J."/>
            <person name="Karaoz U."/>
            <person name="Brodie E.L."/>
            <person name="Williams K.H."/>
            <person name="Hubbard S.S."/>
            <person name="Banfield J.F."/>
        </authorList>
    </citation>
    <scope>NUCLEOTIDE SEQUENCE [LARGE SCALE GENOMIC DNA]</scope>
</reference>